<organism evidence="9 10">
    <name type="scientific">Fusobacterium necrophorum subsp. funduliforme</name>
    <dbReference type="NCBI Taxonomy" id="143387"/>
    <lineage>
        <taxon>Bacteria</taxon>
        <taxon>Fusobacteriati</taxon>
        <taxon>Fusobacteriota</taxon>
        <taxon>Fusobacteriia</taxon>
        <taxon>Fusobacteriales</taxon>
        <taxon>Fusobacteriaceae</taxon>
        <taxon>Fusobacterium</taxon>
    </lineage>
</organism>
<dbReference type="Pfam" id="PF00005">
    <property type="entry name" value="ABC_tran"/>
    <property type="match status" value="2"/>
</dbReference>
<dbReference type="Proteomes" id="UP000075816">
    <property type="component" value="Unassembled WGS sequence"/>
</dbReference>
<dbReference type="PANTHER" id="PTHR43297:SF2">
    <property type="entry name" value="DIPEPTIDE TRANSPORT ATP-BINDING PROTEIN DPPD"/>
    <property type="match status" value="1"/>
</dbReference>
<comment type="caution">
    <text evidence="9">The sequence shown here is derived from an EMBL/GenBank/DDBJ whole genome shotgun (WGS) entry which is preliminary data.</text>
</comment>
<protein>
    <submittedName>
        <fullName evidence="9">Peptide ABC transporter ATP-binding protein</fullName>
    </submittedName>
</protein>
<evidence type="ECO:0000313" key="9">
    <source>
        <dbReference type="EMBL" id="KYL05695.1"/>
    </source>
</evidence>
<evidence type="ECO:0000313" key="10">
    <source>
        <dbReference type="Proteomes" id="UP000075816"/>
    </source>
</evidence>
<dbReference type="InterPro" id="IPR050388">
    <property type="entry name" value="ABC_Ni/Peptide_Import"/>
</dbReference>
<dbReference type="RefSeq" id="WP_005958307.1">
    <property type="nucleotide sequence ID" value="NZ_CAXOUM010000027.1"/>
</dbReference>
<dbReference type="InterPro" id="IPR017871">
    <property type="entry name" value="ABC_transporter-like_CS"/>
</dbReference>
<feature type="domain" description="ABC transporter" evidence="8">
    <location>
        <begin position="5"/>
        <end position="252"/>
    </location>
</feature>
<sequence length="556" mass="64056">MEEILRVENLSVEYYAASGKRQTGIQNINFSLQEGEIYGIIGESGSGKSTLLLAILGLLEDKAEIKGKIFYRGKEIQNLSEKEKKKIRFEEIAVVFQNQLDRLNPSLTVEEQILEIIRKKFQKKEEQEKRLLELFQMLHLDVSLRKKYPHQLSGGMRQRVFIAMGLALKPKILLIDEPTTALDPELKQQILELFQKIYKEYGMTMLIVSHDLEVIEKLSQKMLVFLRGSLLERGNTTNILEEARHPYTAALLQSSPYLNEWKDLWGIVEEEERHSCPFYERCTQKVKECLQYIPNLKVEEEEGVACLKKGLETVLTAKNMSKNFQEGKKKIEAVKDCSLRIRHREIVVLLGKSGSGKTTLLGLLSGLLPKEEGELCYLGEVIEKNDLLSREHCIQIVEQDPFSSTNPFLSVEEVIAEPHRILYKKNLAFFRETVIKYLKKVGLESGEEFLKKKMNELSGGQRQKVAIARAISMQPKLLLADEITSMLDDSGKVNIMRLLKQLQYDIGFSMLFVTHDVILAKKIADYVYYMEKGEIVRKGSVRKVFCQTEERKYEYQ</sequence>
<evidence type="ECO:0000256" key="4">
    <source>
        <dbReference type="ARBA" id="ARBA00022475"/>
    </source>
</evidence>
<dbReference type="PROSITE" id="PS50893">
    <property type="entry name" value="ABC_TRANSPORTER_2"/>
    <property type="match status" value="2"/>
</dbReference>
<gene>
    <name evidence="9" type="ORF">A2J07_02900</name>
</gene>
<dbReference type="InterPro" id="IPR027417">
    <property type="entry name" value="P-loop_NTPase"/>
</dbReference>
<dbReference type="GO" id="GO:0005886">
    <property type="term" value="C:plasma membrane"/>
    <property type="evidence" value="ECO:0007669"/>
    <property type="project" value="UniProtKB-SubCell"/>
</dbReference>
<evidence type="ECO:0000256" key="5">
    <source>
        <dbReference type="ARBA" id="ARBA00022741"/>
    </source>
</evidence>
<reference evidence="9 10" key="1">
    <citation type="submission" date="2016-03" db="EMBL/GenBank/DDBJ databases">
        <title>Comparative genomics of human isolates of Fusobacterium necrophorum.</title>
        <authorList>
            <person name="Jensen A."/>
            <person name="Bank S."/>
            <person name="Andersen P.S."/>
            <person name="Kristensen L.H."/>
            <person name="Prag J."/>
        </authorList>
    </citation>
    <scope>NUCLEOTIDE SEQUENCE [LARGE SCALE GENOMIC DNA]</scope>
    <source>
        <strain evidence="9 10">LS_1264</strain>
    </source>
</reference>
<dbReference type="InterPro" id="IPR003593">
    <property type="entry name" value="AAA+_ATPase"/>
</dbReference>
<feature type="domain" description="ABC transporter" evidence="8">
    <location>
        <begin position="315"/>
        <end position="555"/>
    </location>
</feature>
<dbReference type="SMART" id="SM00382">
    <property type="entry name" value="AAA"/>
    <property type="match status" value="2"/>
</dbReference>
<dbReference type="EMBL" id="LVEA01000001">
    <property type="protein sequence ID" value="KYL05695.1"/>
    <property type="molecule type" value="Genomic_DNA"/>
</dbReference>
<evidence type="ECO:0000256" key="6">
    <source>
        <dbReference type="ARBA" id="ARBA00022840"/>
    </source>
</evidence>
<evidence type="ECO:0000256" key="7">
    <source>
        <dbReference type="ARBA" id="ARBA00023136"/>
    </source>
</evidence>
<dbReference type="GO" id="GO:0005524">
    <property type="term" value="F:ATP binding"/>
    <property type="evidence" value="ECO:0007669"/>
    <property type="project" value="UniProtKB-KW"/>
</dbReference>
<dbReference type="eggNOG" id="COG4172">
    <property type="taxonomic scope" value="Bacteria"/>
</dbReference>
<dbReference type="PROSITE" id="PS00211">
    <property type="entry name" value="ABC_TRANSPORTER_1"/>
    <property type="match status" value="2"/>
</dbReference>
<proteinExistence type="inferred from homology"/>
<evidence type="ECO:0000256" key="3">
    <source>
        <dbReference type="ARBA" id="ARBA00022448"/>
    </source>
</evidence>
<dbReference type="NCBIfam" id="TIGR01727">
    <property type="entry name" value="oligo_HPY"/>
    <property type="match status" value="1"/>
</dbReference>
<evidence type="ECO:0000256" key="2">
    <source>
        <dbReference type="ARBA" id="ARBA00005417"/>
    </source>
</evidence>
<keyword evidence="4" id="KW-1003">Cell membrane</keyword>
<dbReference type="AlphaFoldDB" id="A0A162JG03"/>
<comment type="subcellular location">
    <subcellularLocation>
        <location evidence="1">Cell membrane</location>
        <topology evidence="1">Peripheral membrane protein</topology>
    </subcellularLocation>
</comment>
<accession>A0A162JG03</accession>
<evidence type="ECO:0000259" key="8">
    <source>
        <dbReference type="PROSITE" id="PS50893"/>
    </source>
</evidence>
<dbReference type="SUPFAM" id="SSF52540">
    <property type="entry name" value="P-loop containing nucleoside triphosphate hydrolases"/>
    <property type="match status" value="2"/>
</dbReference>
<name>A0A162JG03_9FUSO</name>
<dbReference type="GO" id="GO:0015833">
    <property type="term" value="P:peptide transport"/>
    <property type="evidence" value="ECO:0007669"/>
    <property type="project" value="InterPro"/>
</dbReference>
<dbReference type="Pfam" id="PF08352">
    <property type="entry name" value="oligo_HPY"/>
    <property type="match status" value="1"/>
</dbReference>
<comment type="similarity">
    <text evidence="2">Belongs to the ABC transporter superfamily.</text>
</comment>
<dbReference type="PANTHER" id="PTHR43297">
    <property type="entry name" value="OLIGOPEPTIDE TRANSPORT ATP-BINDING PROTEIN APPD"/>
    <property type="match status" value="1"/>
</dbReference>
<dbReference type="InterPro" id="IPR013563">
    <property type="entry name" value="Oligopep_ABC_C"/>
</dbReference>
<evidence type="ECO:0000256" key="1">
    <source>
        <dbReference type="ARBA" id="ARBA00004202"/>
    </source>
</evidence>
<keyword evidence="7" id="KW-0472">Membrane</keyword>
<dbReference type="CDD" id="cd03257">
    <property type="entry name" value="ABC_NikE_OppD_transporters"/>
    <property type="match status" value="2"/>
</dbReference>
<dbReference type="Gene3D" id="3.40.50.300">
    <property type="entry name" value="P-loop containing nucleotide triphosphate hydrolases"/>
    <property type="match status" value="2"/>
</dbReference>
<keyword evidence="3" id="KW-0813">Transport</keyword>
<keyword evidence="5" id="KW-0547">Nucleotide-binding</keyword>
<dbReference type="GO" id="GO:0016887">
    <property type="term" value="F:ATP hydrolysis activity"/>
    <property type="evidence" value="ECO:0007669"/>
    <property type="project" value="InterPro"/>
</dbReference>
<dbReference type="InterPro" id="IPR003439">
    <property type="entry name" value="ABC_transporter-like_ATP-bd"/>
</dbReference>
<dbReference type="KEGG" id="fnf:BSQ88_06015"/>
<keyword evidence="6 9" id="KW-0067">ATP-binding</keyword>